<reference evidence="2 3" key="1">
    <citation type="journal article" date="2016" name="Nat. Commun.">
        <title>Thousands of microbial genomes shed light on interconnected biogeochemical processes in an aquifer system.</title>
        <authorList>
            <person name="Anantharaman K."/>
            <person name="Brown C.T."/>
            <person name="Hug L.A."/>
            <person name="Sharon I."/>
            <person name="Castelle C.J."/>
            <person name="Probst A.J."/>
            <person name="Thomas B.C."/>
            <person name="Singh A."/>
            <person name="Wilkins M.J."/>
            <person name="Karaoz U."/>
            <person name="Brodie E.L."/>
            <person name="Williams K.H."/>
            <person name="Hubbard S.S."/>
            <person name="Banfield J.F."/>
        </authorList>
    </citation>
    <scope>NUCLEOTIDE SEQUENCE [LARGE SCALE GENOMIC DNA]</scope>
</reference>
<feature type="transmembrane region" description="Helical" evidence="1">
    <location>
        <begin position="260"/>
        <end position="281"/>
    </location>
</feature>
<comment type="caution">
    <text evidence="2">The sequence shown here is derived from an EMBL/GenBank/DDBJ whole genome shotgun (WGS) entry which is preliminary data.</text>
</comment>
<feature type="transmembrane region" description="Helical" evidence="1">
    <location>
        <begin position="135"/>
        <end position="153"/>
    </location>
</feature>
<feature type="transmembrane region" description="Helical" evidence="1">
    <location>
        <begin position="165"/>
        <end position="195"/>
    </location>
</feature>
<evidence type="ECO:0000256" key="1">
    <source>
        <dbReference type="SAM" id="Phobius"/>
    </source>
</evidence>
<keyword evidence="1" id="KW-0812">Transmembrane</keyword>
<evidence type="ECO:0000313" key="3">
    <source>
        <dbReference type="Proteomes" id="UP000178558"/>
    </source>
</evidence>
<feature type="transmembrane region" description="Helical" evidence="1">
    <location>
        <begin position="67"/>
        <end position="99"/>
    </location>
</feature>
<accession>A0A1F7J5B0</accession>
<keyword evidence="1" id="KW-0472">Membrane</keyword>
<keyword evidence="1" id="KW-1133">Transmembrane helix</keyword>
<organism evidence="2 3">
    <name type="scientific">Candidatus Roizmanbacteria bacterium RIFCSPLOWO2_01_FULL_40_42</name>
    <dbReference type="NCBI Taxonomy" id="1802066"/>
    <lineage>
        <taxon>Bacteria</taxon>
        <taxon>Candidatus Roizmaniibacteriota</taxon>
    </lineage>
</organism>
<protein>
    <recommendedName>
        <fullName evidence="4">Glycosyltransferase RgtA/B/C/D-like domain-containing protein</fullName>
    </recommendedName>
</protein>
<dbReference type="Proteomes" id="UP000178558">
    <property type="component" value="Unassembled WGS sequence"/>
</dbReference>
<feature type="transmembrane region" description="Helical" evidence="1">
    <location>
        <begin position="111"/>
        <end position="129"/>
    </location>
</feature>
<evidence type="ECO:0000313" key="2">
    <source>
        <dbReference type="EMBL" id="OGK50805.1"/>
    </source>
</evidence>
<feature type="transmembrane region" description="Helical" evidence="1">
    <location>
        <begin position="293"/>
        <end position="310"/>
    </location>
</feature>
<feature type="transmembrane region" description="Helical" evidence="1">
    <location>
        <begin position="201"/>
        <end position="220"/>
    </location>
</feature>
<evidence type="ECO:0008006" key="4">
    <source>
        <dbReference type="Google" id="ProtNLM"/>
    </source>
</evidence>
<name>A0A1F7J5B0_9BACT</name>
<dbReference type="EMBL" id="MGAQ01000010">
    <property type="protein sequence ID" value="OGK50805.1"/>
    <property type="molecule type" value="Genomic_DNA"/>
</dbReference>
<dbReference type="AlphaFoldDB" id="A0A1F7J5B0"/>
<gene>
    <name evidence="2" type="ORF">A3B50_00810</name>
</gene>
<sequence length="475" mass="54982">MSKYAKFATFILLFLIVSAGLSYKLTSSFNFHPDFARDIYDMLAIIQGNPTLIGPKLSLGGIYSGPYYYYFFVPIFYLSNLNIDSLLMFNTLLFVFALMFFYKSALKKHPILPSLLGTLTIGLIPVYVLYSRSPWNGATYLPFLLVFLTLLYFDTFENKKIKLFLLGLLGGAIVTVHLVSMPVVILATLYLLYFMKKKVNIFYFLIGGILAFAPLVLFELKHDFIMFKNTFITKSYMTFVENKNIPGAVSGKKNILENALFIFNQLSSQLGVSLLLYIGAFTVFWKRGKKKEHFLIISSLLLFLFLTFFLRFQFGAHYLLPISVFLVFTLVLTILNTKYSWLLIVILLLQAYSFPRGIYSDATRKAEKYEKAVNYTIEKKIIQKGDSFNVIQVSRDFGAYVPTGHEYRFFLRRNNYIPKTEFEYNISDILLIFSDEPTFNLAKLDNWEVNQFGRSYFKNAKKYKVDQTTIYKISK</sequence>
<proteinExistence type="predicted"/>